<dbReference type="Proteomes" id="UP000829542">
    <property type="component" value="Chromosome"/>
</dbReference>
<dbReference type="RefSeq" id="WP_242152131.1">
    <property type="nucleotide sequence ID" value="NZ_CP093379.1"/>
</dbReference>
<protein>
    <submittedName>
        <fullName evidence="4">FAD-binding oxidoreductase</fullName>
    </submittedName>
</protein>
<sequence>MRQNEIIIIGAGIVGVMLALQLATKSNAKITLIDKNSAGNGVTKHSFAWLNVSYGRPDNYQKLRAQALNAWHELDKATNHDLNIQWTGAISWQESDEATLAFIQSHQAQKFKIEALSQEAILLKEPLLNSSPKISAFAVDEGAIDPIAVTNQLLQAAIKKGINYLPHQEVTALLQDDTGKVIGISTANTQYLADQVILTAGVDNKMLLNALNIDLPITISPAIIIRLKHEVFPSLTKHIISNPQMEIRAIDDQHLLVAEDYIDDAPENSPEIIAKNALKAIERALSPLAPVLSIDKVAVGLRPMPRDEMPIVGFLDSHQSLYLISMHAAVTLSPLISQLAATEIIEKRTEDALIPYRLSRFKITQQ</sequence>
<evidence type="ECO:0000313" key="5">
    <source>
        <dbReference type="Proteomes" id="UP000829542"/>
    </source>
</evidence>
<evidence type="ECO:0000256" key="1">
    <source>
        <dbReference type="ARBA" id="ARBA00023002"/>
    </source>
</evidence>
<keyword evidence="1" id="KW-0560">Oxidoreductase</keyword>
<name>A0ABY3X7Y2_9GAMM</name>
<dbReference type="Gene3D" id="3.50.50.60">
    <property type="entry name" value="FAD/NAD(P)-binding domain"/>
    <property type="match status" value="1"/>
</dbReference>
<proteinExistence type="predicted"/>
<dbReference type="Gene3D" id="3.30.9.10">
    <property type="entry name" value="D-Amino Acid Oxidase, subunit A, domain 2"/>
    <property type="match status" value="1"/>
</dbReference>
<keyword evidence="2" id="KW-1133">Transmembrane helix</keyword>
<evidence type="ECO:0000259" key="3">
    <source>
        <dbReference type="Pfam" id="PF01266"/>
    </source>
</evidence>
<evidence type="ECO:0000256" key="2">
    <source>
        <dbReference type="SAM" id="Phobius"/>
    </source>
</evidence>
<dbReference type="InterPro" id="IPR036188">
    <property type="entry name" value="FAD/NAD-bd_sf"/>
</dbReference>
<reference evidence="4 5" key="1">
    <citation type="submission" date="2022-03" db="EMBL/GenBank/DDBJ databases">
        <title>Ignatzschineria rhizosphaerae HR5S32.</title>
        <authorList>
            <person name="Sun J.Q."/>
            <person name="Feng J.Y."/>
        </authorList>
    </citation>
    <scope>NUCLEOTIDE SEQUENCE [LARGE SCALE GENOMIC DNA]</scope>
    <source>
        <strain evidence="4 5">HR5S32</strain>
    </source>
</reference>
<organism evidence="4 5">
    <name type="scientific">Ignatzschineria rhizosphaerae</name>
    <dbReference type="NCBI Taxonomy" id="2923279"/>
    <lineage>
        <taxon>Bacteria</taxon>
        <taxon>Pseudomonadati</taxon>
        <taxon>Pseudomonadota</taxon>
        <taxon>Gammaproteobacteria</taxon>
        <taxon>Cardiobacteriales</taxon>
        <taxon>Ignatzschineriaceae</taxon>
        <taxon>Ignatzschineria</taxon>
    </lineage>
</organism>
<feature type="transmembrane region" description="Helical" evidence="2">
    <location>
        <begin position="6"/>
        <end position="23"/>
    </location>
</feature>
<keyword evidence="2" id="KW-0472">Membrane</keyword>
<keyword evidence="2" id="KW-0812">Transmembrane</keyword>
<dbReference type="EMBL" id="CP093379">
    <property type="protein sequence ID" value="UNM97162.1"/>
    <property type="molecule type" value="Genomic_DNA"/>
</dbReference>
<dbReference type="Pfam" id="PF01266">
    <property type="entry name" value="DAO"/>
    <property type="match status" value="1"/>
</dbReference>
<dbReference type="InterPro" id="IPR006076">
    <property type="entry name" value="FAD-dep_OxRdtase"/>
</dbReference>
<feature type="domain" description="FAD dependent oxidoreductase" evidence="3">
    <location>
        <begin position="6"/>
        <end position="341"/>
    </location>
</feature>
<dbReference type="PANTHER" id="PTHR13847">
    <property type="entry name" value="SARCOSINE DEHYDROGENASE-RELATED"/>
    <property type="match status" value="1"/>
</dbReference>
<dbReference type="PANTHER" id="PTHR13847:SF289">
    <property type="entry name" value="GLYCINE OXIDASE"/>
    <property type="match status" value="1"/>
</dbReference>
<evidence type="ECO:0000313" key="4">
    <source>
        <dbReference type="EMBL" id="UNM97162.1"/>
    </source>
</evidence>
<accession>A0ABY3X7Y2</accession>
<gene>
    <name evidence="4" type="ORF">MMG00_04750</name>
</gene>
<keyword evidence="5" id="KW-1185">Reference proteome</keyword>
<dbReference type="SUPFAM" id="SSF51905">
    <property type="entry name" value="FAD/NAD(P)-binding domain"/>
    <property type="match status" value="1"/>
</dbReference>